<dbReference type="PROSITE" id="PS00893">
    <property type="entry name" value="NUDIX_BOX"/>
    <property type="match status" value="1"/>
</dbReference>
<dbReference type="CDD" id="cd18888">
    <property type="entry name" value="NUDIX_ADPRase_Nudt5"/>
    <property type="match status" value="1"/>
</dbReference>
<dbReference type="GO" id="GO:0031207">
    <property type="term" value="C:Sec62/Sec63 complex"/>
    <property type="evidence" value="ECO:0007669"/>
    <property type="project" value="TreeGrafter"/>
</dbReference>
<dbReference type="InterPro" id="IPR036869">
    <property type="entry name" value="J_dom_sf"/>
</dbReference>
<dbReference type="GO" id="GO:0006614">
    <property type="term" value="P:SRP-dependent cotranslational protein targeting to membrane"/>
    <property type="evidence" value="ECO:0007669"/>
    <property type="project" value="TreeGrafter"/>
</dbReference>
<keyword evidence="1" id="KW-0378">Hydrolase</keyword>
<organism evidence="5 6">
    <name type="scientific">Lagenidium giganteum</name>
    <dbReference type="NCBI Taxonomy" id="4803"/>
    <lineage>
        <taxon>Eukaryota</taxon>
        <taxon>Sar</taxon>
        <taxon>Stramenopiles</taxon>
        <taxon>Oomycota</taxon>
        <taxon>Peronosporomycetes</taxon>
        <taxon>Pythiales</taxon>
        <taxon>Pythiaceae</taxon>
    </lineage>
</organism>
<dbReference type="Gene3D" id="2.60.40.150">
    <property type="entry name" value="C2 domain"/>
    <property type="match status" value="1"/>
</dbReference>
<dbReference type="PRINTS" id="PR00625">
    <property type="entry name" value="JDOMAIN"/>
</dbReference>
<dbReference type="InterPro" id="IPR014756">
    <property type="entry name" value="Ig_E-set"/>
</dbReference>
<dbReference type="GO" id="GO:0016787">
    <property type="term" value="F:hydrolase activity"/>
    <property type="evidence" value="ECO:0007669"/>
    <property type="project" value="UniProtKB-KW"/>
</dbReference>
<evidence type="ECO:0000259" key="3">
    <source>
        <dbReference type="PROSITE" id="PS50076"/>
    </source>
</evidence>
<dbReference type="InterPro" id="IPR020084">
    <property type="entry name" value="NUDIX_hydrolase_CS"/>
</dbReference>
<dbReference type="InterPro" id="IPR000086">
    <property type="entry name" value="NUDIX_hydrolase_dom"/>
</dbReference>
<dbReference type="Gene3D" id="3.90.79.10">
    <property type="entry name" value="Nucleoside Triphosphate Pyrophosphohydrolase"/>
    <property type="match status" value="1"/>
</dbReference>
<feature type="transmembrane region" description="Helical" evidence="2">
    <location>
        <begin position="177"/>
        <end position="198"/>
    </location>
</feature>
<dbReference type="InterPro" id="IPR015797">
    <property type="entry name" value="NUDIX_hydrolase-like_dom_sf"/>
</dbReference>
<dbReference type="PANTHER" id="PTHR24075">
    <property type="entry name" value="SEC63 DOMAIN-CONTAINING"/>
    <property type="match status" value="1"/>
</dbReference>
<protein>
    <submittedName>
        <fullName evidence="5">Uncharacterized protein</fullName>
    </submittedName>
</protein>
<feature type="transmembrane region" description="Helical" evidence="2">
    <location>
        <begin position="49"/>
        <end position="67"/>
    </location>
</feature>
<dbReference type="GO" id="GO:0003723">
    <property type="term" value="F:RNA binding"/>
    <property type="evidence" value="ECO:0007669"/>
    <property type="project" value="TreeGrafter"/>
</dbReference>
<dbReference type="EMBL" id="DAKRPA010000138">
    <property type="protein sequence ID" value="DAZ97347.1"/>
    <property type="molecule type" value="Genomic_DNA"/>
</dbReference>
<dbReference type="SUPFAM" id="SSF55811">
    <property type="entry name" value="Nudix"/>
    <property type="match status" value="1"/>
</dbReference>
<sequence>MTAEKTTGVSEADGAFYSFAGVMLSLYLVPATLFTGFKLWRQPKKTFTARWFAINVVVLAVAGYALWRCMDNLQGVDMSGVFEPYEILQIPSGASVREIKKAFRRLSRDLHPDKNRGNERAAAARFGRVTKAYEALTDPIGIENYRKYGHPDGRQSMLLNFAIFSSFGGGGSGGNSALFVLGYFGVVFGVLAMVVYSLHKSSNRRDPTQVSRRTTAQFVDSLNDRMSLHDIVELLLSSDEMTTIRGDDDAVQAQERSKTHDKLIKKMEAAKALPGDVLTRIKKHPNPVARENMLALYQYLRRSKLAGVSRPLWVDVRLRKILLELPYLVEIFANIAVEHSIKRGYTASTLVRTLGLLPSIAQGSFVADAPALRDQLNRMTDDAALPEYKLEEVSAHVLDEPNVQPGDWLTLSATLVRNHVSPGESAPIATTFYDAVDPKSPFRKEHAWFTLIDKASNRLLAAWKCTDLGHRVTQKKGCFGPDIAGNYELELRVTCSPYLNCSASYPIRLKVETTDKSAVATRARSSTGSIALRAYCSRIPGSDEASARSCALPRVTHEDVVYENPWIRLKTIHFLDQRGNRRQWTGLERTTTYPRADPAVSTSGAEHRDRCDDRTVEEKCDAVVVFPFLTSAEADPRVILIRQYRPPVGKWVLELPAGLIDPDETPEQAATRELLEETGYHATRVLHIGPPMVNDQGITNGRCRLILMEVEADAQRNEGVRKQRLEADEMIQVVHAPLRGLIPWLMERKQSEGDALDARLYSYALGLEGLSAYLPVAAASVHRE</sequence>
<dbReference type="InterPro" id="IPR001623">
    <property type="entry name" value="DnaJ_domain"/>
</dbReference>
<dbReference type="InterPro" id="IPR020476">
    <property type="entry name" value="Nudix_hydrolase"/>
</dbReference>
<evidence type="ECO:0000313" key="6">
    <source>
        <dbReference type="Proteomes" id="UP001146120"/>
    </source>
</evidence>
<name>A0AAV2YVW0_9STRA</name>
<dbReference type="SMART" id="SM00271">
    <property type="entry name" value="DnaJ"/>
    <property type="match status" value="1"/>
</dbReference>
<evidence type="ECO:0000313" key="5">
    <source>
        <dbReference type="EMBL" id="DAZ97347.1"/>
    </source>
</evidence>
<dbReference type="PROSITE" id="PS51462">
    <property type="entry name" value="NUDIX"/>
    <property type="match status" value="1"/>
</dbReference>
<dbReference type="PRINTS" id="PR00502">
    <property type="entry name" value="NUDIXFAMILY"/>
</dbReference>
<feature type="transmembrane region" description="Helical" evidence="2">
    <location>
        <begin position="15"/>
        <end position="37"/>
    </location>
</feature>
<dbReference type="GO" id="GO:0006620">
    <property type="term" value="P:post-translational protein targeting to endoplasmic reticulum membrane"/>
    <property type="evidence" value="ECO:0007669"/>
    <property type="project" value="TreeGrafter"/>
</dbReference>
<evidence type="ECO:0000259" key="4">
    <source>
        <dbReference type="PROSITE" id="PS51462"/>
    </source>
</evidence>
<dbReference type="SUPFAM" id="SSF46565">
    <property type="entry name" value="Chaperone J-domain"/>
    <property type="match status" value="1"/>
</dbReference>
<reference evidence="5" key="1">
    <citation type="submission" date="2022-11" db="EMBL/GenBank/DDBJ databases">
        <authorList>
            <person name="Morgan W.R."/>
            <person name="Tartar A."/>
        </authorList>
    </citation>
    <scope>NUCLEOTIDE SEQUENCE</scope>
    <source>
        <strain evidence="5">ARSEF 373</strain>
    </source>
</reference>
<gene>
    <name evidence="5" type="ORF">N0F65_010781</name>
</gene>
<reference evidence="5" key="2">
    <citation type="journal article" date="2023" name="Microbiol Resour">
        <title>Decontamination and Annotation of the Draft Genome Sequence of the Oomycete Lagenidium giganteum ARSEF 373.</title>
        <authorList>
            <person name="Morgan W.R."/>
            <person name="Tartar A."/>
        </authorList>
    </citation>
    <scope>NUCLEOTIDE SEQUENCE</scope>
    <source>
        <strain evidence="5">ARSEF 373</strain>
    </source>
</reference>
<dbReference type="Pfam" id="PF00226">
    <property type="entry name" value="DnaJ"/>
    <property type="match status" value="1"/>
</dbReference>
<dbReference type="Gene3D" id="1.10.287.110">
    <property type="entry name" value="DnaJ domain"/>
    <property type="match status" value="1"/>
</dbReference>
<keyword evidence="2" id="KW-0812">Transmembrane</keyword>
<dbReference type="AlphaFoldDB" id="A0AAV2YVW0"/>
<accession>A0AAV2YVW0</accession>
<evidence type="ECO:0000256" key="2">
    <source>
        <dbReference type="SAM" id="Phobius"/>
    </source>
</evidence>
<dbReference type="PROSITE" id="PS50076">
    <property type="entry name" value="DNAJ_2"/>
    <property type="match status" value="1"/>
</dbReference>
<dbReference type="PANTHER" id="PTHR24075:SF0">
    <property type="entry name" value="TRANSLOCATION PROTEIN SEC63 HOMOLOG"/>
    <property type="match status" value="1"/>
</dbReference>
<proteinExistence type="predicted"/>
<dbReference type="SUPFAM" id="SSF81296">
    <property type="entry name" value="E set domains"/>
    <property type="match status" value="1"/>
</dbReference>
<dbReference type="Proteomes" id="UP001146120">
    <property type="component" value="Unassembled WGS sequence"/>
</dbReference>
<comment type="caution">
    <text evidence="5">The sequence shown here is derived from an EMBL/GenBank/DDBJ whole genome shotgun (WGS) entry which is preliminary data.</text>
</comment>
<dbReference type="CDD" id="cd06257">
    <property type="entry name" value="DnaJ"/>
    <property type="match status" value="1"/>
</dbReference>
<keyword evidence="2" id="KW-0472">Membrane</keyword>
<feature type="domain" description="J" evidence="3">
    <location>
        <begin position="83"/>
        <end position="149"/>
    </location>
</feature>
<keyword evidence="6" id="KW-1185">Reference proteome</keyword>
<dbReference type="GO" id="GO:0008320">
    <property type="term" value="F:protein transmembrane transporter activity"/>
    <property type="evidence" value="ECO:0007669"/>
    <property type="project" value="TreeGrafter"/>
</dbReference>
<dbReference type="Pfam" id="PF00293">
    <property type="entry name" value="NUDIX"/>
    <property type="match status" value="1"/>
</dbReference>
<keyword evidence="2" id="KW-1133">Transmembrane helix</keyword>
<feature type="domain" description="Nudix hydrolase" evidence="4">
    <location>
        <begin position="618"/>
        <end position="747"/>
    </location>
</feature>
<evidence type="ECO:0000256" key="1">
    <source>
        <dbReference type="ARBA" id="ARBA00022801"/>
    </source>
</evidence>
<dbReference type="InterPro" id="IPR035892">
    <property type="entry name" value="C2_domain_sf"/>
</dbReference>